<name>A0A067Q263_9AGAM</name>
<sequence length="311" mass="34622">MSNTTGEAVYSYPPLPACWNITNQPCPATMDMLTFFNISSQNSYYQYYCLNPPQDSCEFGYCPNADVAGLYVRVSTYVTNVCLALLILYSPDEVATTFYAQILSVYSLVITTFISIADHSLTRLHGTYALITAGSPLSITLAIYALRSLFQKDTRMHAVYGKGRERWWINRILVLLMIPCWIGILVYLSIATKHGSLSQVACDSEGLAQDLLIFMFIIPVVPFVFSVEWGLIGLIPWFILIVTEYSLSGGYVTGSSPSRSAQTFRSTMVSIPKPLLARFWRSQLLSRHLYRSCTCSPDCLGGSGILLGFAF</sequence>
<reference evidence="3" key="1">
    <citation type="journal article" date="2014" name="Proc. Natl. Acad. Sci. U.S.A.">
        <title>Extensive sampling of basidiomycete genomes demonstrates inadequacy of the white-rot/brown-rot paradigm for wood decay fungi.</title>
        <authorList>
            <person name="Riley R."/>
            <person name="Salamov A.A."/>
            <person name="Brown D.W."/>
            <person name="Nagy L.G."/>
            <person name="Floudas D."/>
            <person name="Held B.W."/>
            <person name="Levasseur A."/>
            <person name="Lombard V."/>
            <person name="Morin E."/>
            <person name="Otillar R."/>
            <person name="Lindquist E.A."/>
            <person name="Sun H."/>
            <person name="LaButti K.M."/>
            <person name="Schmutz J."/>
            <person name="Jabbour D."/>
            <person name="Luo H."/>
            <person name="Baker S.E."/>
            <person name="Pisabarro A.G."/>
            <person name="Walton J.D."/>
            <person name="Blanchette R.A."/>
            <person name="Henrissat B."/>
            <person name="Martin F."/>
            <person name="Cullen D."/>
            <person name="Hibbett D.S."/>
            <person name="Grigoriev I.V."/>
        </authorList>
    </citation>
    <scope>NUCLEOTIDE SEQUENCE [LARGE SCALE GENOMIC DNA]</scope>
    <source>
        <strain evidence="3">MUCL 33604</strain>
    </source>
</reference>
<keyword evidence="1" id="KW-0812">Transmembrane</keyword>
<dbReference type="EMBL" id="KL197721">
    <property type="protein sequence ID" value="KDQ56691.1"/>
    <property type="molecule type" value="Genomic_DNA"/>
</dbReference>
<feature type="transmembrane region" description="Helical" evidence="1">
    <location>
        <begin position="167"/>
        <end position="191"/>
    </location>
</feature>
<organism evidence="2 3">
    <name type="scientific">Jaapia argillacea MUCL 33604</name>
    <dbReference type="NCBI Taxonomy" id="933084"/>
    <lineage>
        <taxon>Eukaryota</taxon>
        <taxon>Fungi</taxon>
        <taxon>Dikarya</taxon>
        <taxon>Basidiomycota</taxon>
        <taxon>Agaricomycotina</taxon>
        <taxon>Agaricomycetes</taxon>
        <taxon>Agaricomycetidae</taxon>
        <taxon>Jaapiales</taxon>
        <taxon>Jaapiaceae</taxon>
        <taxon>Jaapia</taxon>
    </lineage>
</organism>
<evidence type="ECO:0000256" key="1">
    <source>
        <dbReference type="SAM" id="Phobius"/>
    </source>
</evidence>
<evidence type="ECO:0000313" key="2">
    <source>
        <dbReference type="EMBL" id="KDQ56691.1"/>
    </source>
</evidence>
<feature type="transmembrane region" description="Helical" evidence="1">
    <location>
        <begin position="128"/>
        <end position="146"/>
    </location>
</feature>
<gene>
    <name evidence="2" type="ORF">JAAARDRAFT_298959</name>
</gene>
<dbReference type="Proteomes" id="UP000027265">
    <property type="component" value="Unassembled WGS sequence"/>
</dbReference>
<accession>A0A067Q263</accession>
<feature type="transmembrane region" description="Helical" evidence="1">
    <location>
        <begin position="96"/>
        <end position="116"/>
    </location>
</feature>
<keyword evidence="1" id="KW-0472">Membrane</keyword>
<evidence type="ECO:0000313" key="3">
    <source>
        <dbReference type="Proteomes" id="UP000027265"/>
    </source>
</evidence>
<keyword evidence="3" id="KW-1185">Reference proteome</keyword>
<feature type="transmembrane region" description="Helical" evidence="1">
    <location>
        <begin position="211"/>
        <end position="240"/>
    </location>
</feature>
<protein>
    <submittedName>
        <fullName evidence="2">Uncharacterized protein</fullName>
    </submittedName>
</protein>
<dbReference type="OrthoDB" id="3234297at2759"/>
<proteinExistence type="predicted"/>
<dbReference type="InParanoid" id="A0A067Q263"/>
<dbReference type="AlphaFoldDB" id="A0A067Q263"/>
<feature type="transmembrane region" description="Helical" evidence="1">
    <location>
        <begin position="70"/>
        <end position="89"/>
    </location>
</feature>
<dbReference type="HOGENOM" id="CLU_894471_0_0_1"/>
<keyword evidence="1" id="KW-1133">Transmembrane helix</keyword>